<organism evidence="2 3">
    <name type="scientific">Cannabis sativa</name>
    <name type="common">Hemp</name>
    <name type="synonym">Marijuana</name>
    <dbReference type="NCBI Taxonomy" id="3483"/>
    <lineage>
        <taxon>Eukaryota</taxon>
        <taxon>Viridiplantae</taxon>
        <taxon>Streptophyta</taxon>
        <taxon>Embryophyta</taxon>
        <taxon>Tracheophyta</taxon>
        <taxon>Spermatophyta</taxon>
        <taxon>Magnoliopsida</taxon>
        <taxon>eudicotyledons</taxon>
        <taxon>Gunneridae</taxon>
        <taxon>Pentapetalae</taxon>
        <taxon>rosids</taxon>
        <taxon>fabids</taxon>
        <taxon>Rosales</taxon>
        <taxon>Cannabaceae</taxon>
        <taxon>Cannabis</taxon>
    </lineage>
</organism>
<name>A0A7J6F430_CANSA</name>
<dbReference type="PANTHER" id="PTHR33710:SF71">
    <property type="entry name" value="ENDONUCLEASE_EXONUCLEASE_PHOSPHATASE DOMAIN-CONTAINING PROTEIN"/>
    <property type="match status" value="1"/>
</dbReference>
<keyword evidence="3" id="KW-1185">Reference proteome</keyword>
<comment type="caution">
    <text evidence="2">The sequence shown here is derived from an EMBL/GenBank/DDBJ whole genome shotgun (WGS) entry which is preliminary data.</text>
</comment>
<accession>A0A7J6F430</accession>
<dbReference type="InterPro" id="IPR026960">
    <property type="entry name" value="RVT-Znf"/>
</dbReference>
<reference evidence="2 3" key="1">
    <citation type="journal article" date="2020" name="bioRxiv">
        <title>Sequence and annotation of 42 cannabis genomes reveals extensive copy number variation in cannabinoid synthesis and pathogen resistance genes.</title>
        <authorList>
            <person name="Mckernan K.J."/>
            <person name="Helbert Y."/>
            <person name="Kane L.T."/>
            <person name="Ebling H."/>
            <person name="Zhang L."/>
            <person name="Liu B."/>
            <person name="Eaton Z."/>
            <person name="Mclaughlin S."/>
            <person name="Kingan S."/>
            <person name="Baybayan P."/>
            <person name="Concepcion G."/>
            <person name="Jordan M."/>
            <person name="Riva A."/>
            <person name="Barbazuk W."/>
            <person name="Harkins T."/>
        </authorList>
    </citation>
    <scope>NUCLEOTIDE SEQUENCE [LARGE SCALE GENOMIC DNA]</scope>
    <source>
        <strain evidence="3">cv. Jamaican Lion 4</strain>
        <tissue evidence="2">Leaf</tissue>
    </source>
</reference>
<dbReference type="Proteomes" id="UP000583929">
    <property type="component" value="Unassembled WGS sequence"/>
</dbReference>
<dbReference type="PANTHER" id="PTHR33710">
    <property type="entry name" value="BNAC02G09200D PROTEIN"/>
    <property type="match status" value="1"/>
</dbReference>
<evidence type="ECO:0000259" key="1">
    <source>
        <dbReference type="Pfam" id="PF13966"/>
    </source>
</evidence>
<feature type="domain" description="Reverse transcriptase zinc-binding" evidence="1">
    <location>
        <begin position="148"/>
        <end position="235"/>
    </location>
</feature>
<sequence>MVAKTGVVDLGSHGGKFTWFQKSNITGGVFRLKRARLDKALASIDWRMLHPNAITQVLSSATSDHRPILLDMDGGVNCRRTQFKYELMWGHDPKCFWVVKNAWKDRLHHNPMLNFYCKLKKTRDQLSIWNKVHFKMLGHQLGDSSGEFSIRSTCRIVNGGGSVIQAEHRWKRIWKSTLHPRLKLLWWQLERDAFQTRGKLAGFMEITNDSCPVCGEEKETIFHLLWQCTIAKAIWFNSPLGIRVDRVSVWDWKQWQEWFLDDCNRPPNISFEDILIVALCVVEAVWRERNSIVHGQTRSQISQLISRVNCKIQEHKYVASNDIEDFCAWSPPPARRFHKFCKNFKNWEIGHVPRNCNFMAHNIAKWARQFRVTGLIRSTELDKSVLDDYVEWKKHAVFFMAS</sequence>
<dbReference type="EMBL" id="JAATIQ010000273">
    <property type="protein sequence ID" value="KAF4365376.1"/>
    <property type="molecule type" value="Genomic_DNA"/>
</dbReference>
<dbReference type="Pfam" id="PF13966">
    <property type="entry name" value="zf-RVT"/>
    <property type="match status" value="1"/>
</dbReference>
<proteinExistence type="predicted"/>
<gene>
    <name evidence="2" type="ORF">G4B88_014926</name>
</gene>
<evidence type="ECO:0000313" key="2">
    <source>
        <dbReference type="EMBL" id="KAF4365376.1"/>
    </source>
</evidence>
<protein>
    <recommendedName>
        <fullName evidence="1">Reverse transcriptase zinc-binding domain-containing protein</fullName>
    </recommendedName>
</protein>
<dbReference type="AlphaFoldDB" id="A0A7J6F430"/>
<evidence type="ECO:0000313" key="3">
    <source>
        <dbReference type="Proteomes" id="UP000583929"/>
    </source>
</evidence>